<dbReference type="EMBL" id="GL379797">
    <property type="protein sequence ID" value="EGT32513.1"/>
    <property type="molecule type" value="Genomic_DNA"/>
</dbReference>
<dbReference type="InParanoid" id="G0MJC7"/>
<protein>
    <submittedName>
        <fullName evidence="1">Uncharacterized protein</fullName>
    </submittedName>
</protein>
<dbReference type="HOGENOM" id="CLU_3225068_0_0_1"/>
<evidence type="ECO:0000313" key="2">
    <source>
        <dbReference type="Proteomes" id="UP000008068"/>
    </source>
</evidence>
<dbReference type="AlphaFoldDB" id="G0MJC7"/>
<dbReference type="Proteomes" id="UP000008068">
    <property type="component" value="Unassembled WGS sequence"/>
</dbReference>
<keyword evidence="2" id="KW-1185">Reference proteome</keyword>
<evidence type="ECO:0000313" key="1">
    <source>
        <dbReference type="EMBL" id="EGT32513.1"/>
    </source>
</evidence>
<name>G0MJC7_CAEBE</name>
<organism evidence="2">
    <name type="scientific">Caenorhabditis brenneri</name>
    <name type="common">Nematode worm</name>
    <dbReference type="NCBI Taxonomy" id="135651"/>
    <lineage>
        <taxon>Eukaryota</taxon>
        <taxon>Metazoa</taxon>
        <taxon>Ecdysozoa</taxon>
        <taxon>Nematoda</taxon>
        <taxon>Chromadorea</taxon>
        <taxon>Rhabditida</taxon>
        <taxon>Rhabditina</taxon>
        <taxon>Rhabditomorpha</taxon>
        <taxon>Rhabditoidea</taxon>
        <taxon>Rhabditidae</taxon>
        <taxon>Peloderinae</taxon>
        <taxon>Caenorhabditis</taxon>
    </lineage>
</organism>
<sequence>MNVAVVYMFVRNLCFLENTEAKLQDSEYMKGVRNRLKKLNSFHD</sequence>
<accession>G0MJC7</accession>
<reference evidence="2" key="1">
    <citation type="submission" date="2011-07" db="EMBL/GenBank/DDBJ databases">
        <authorList>
            <consortium name="Caenorhabditis brenneri Sequencing and Analysis Consortium"/>
            <person name="Wilson R.K."/>
        </authorList>
    </citation>
    <scope>NUCLEOTIDE SEQUENCE [LARGE SCALE GENOMIC DNA]</scope>
    <source>
        <strain evidence="2">PB2801</strain>
    </source>
</reference>
<proteinExistence type="predicted"/>
<gene>
    <name evidence="1" type="ORF">CAEBREN_01240</name>
</gene>